<protein>
    <recommendedName>
        <fullName evidence="3 5">Flagellar hook protein FlgE</fullName>
    </recommendedName>
</protein>
<feature type="domain" description="Flagellar hook protein FlgE D2" evidence="8">
    <location>
        <begin position="161"/>
        <end position="331"/>
    </location>
</feature>
<dbReference type="InterPro" id="IPR011491">
    <property type="entry name" value="FlgE_D2"/>
</dbReference>
<keyword evidence="11" id="KW-1185">Reference proteome</keyword>
<gene>
    <name evidence="10" type="ORF">NCCP691_26800</name>
</gene>
<keyword evidence="10" id="KW-0808">Transferase</keyword>
<evidence type="ECO:0000256" key="3">
    <source>
        <dbReference type="ARBA" id="ARBA00019015"/>
    </source>
</evidence>
<dbReference type="NCBIfam" id="TIGR03506">
    <property type="entry name" value="FlgEFG_subfam"/>
    <property type="match status" value="1"/>
</dbReference>
<dbReference type="Pfam" id="PF00460">
    <property type="entry name" value="Flg_bb_rod"/>
    <property type="match status" value="1"/>
</dbReference>
<evidence type="ECO:0000256" key="5">
    <source>
        <dbReference type="RuleBase" id="RU362116"/>
    </source>
</evidence>
<dbReference type="InterPro" id="IPR019776">
    <property type="entry name" value="Flagellar_basal_body_rod_CS"/>
</dbReference>
<dbReference type="Pfam" id="PF07559">
    <property type="entry name" value="FlgE_D2"/>
    <property type="match status" value="1"/>
</dbReference>
<feature type="domain" description="Flagellar basal body rod protein N-terminal" evidence="6">
    <location>
        <begin position="6"/>
        <end position="33"/>
    </location>
</feature>
<keyword evidence="10" id="KW-0282">Flagellum</keyword>
<comment type="subcellular location">
    <subcellularLocation>
        <location evidence="1 5">Bacterial flagellum basal body</location>
    </subcellularLocation>
</comment>
<evidence type="ECO:0000313" key="10">
    <source>
        <dbReference type="EMBL" id="GIZ52666.1"/>
    </source>
</evidence>
<dbReference type="InterPro" id="IPR037058">
    <property type="entry name" value="Falgellar_hook_FlgE_sf"/>
</dbReference>
<evidence type="ECO:0000259" key="8">
    <source>
        <dbReference type="Pfam" id="PF07559"/>
    </source>
</evidence>
<evidence type="ECO:0000259" key="7">
    <source>
        <dbReference type="Pfam" id="PF06429"/>
    </source>
</evidence>
<dbReference type="PANTHER" id="PTHR30435:SF1">
    <property type="entry name" value="FLAGELLAR HOOK PROTEIN FLGE"/>
    <property type="match status" value="1"/>
</dbReference>
<dbReference type="GO" id="GO:0016746">
    <property type="term" value="F:acyltransferase activity"/>
    <property type="evidence" value="ECO:0007669"/>
    <property type="project" value="UniProtKB-KW"/>
</dbReference>
<evidence type="ECO:0000313" key="11">
    <source>
        <dbReference type="Proteomes" id="UP000887222"/>
    </source>
</evidence>
<organism evidence="10 11">
    <name type="scientific">Noviherbaspirillum aridicola</name>
    <dbReference type="NCBI Taxonomy" id="2849687"/>
    <lineage>
        <taxon>Bacteria</taxon>
        <taxon>Pseudomonadati</taxon>
        <taxon>Pseudomonadota</taxon>
        <taxon>Betaproteobacteria</taxon>
        <taxon>Burkholderiales</taxon>
        <taxon>Oxalobacteraceae</taxon>
        <taxon>Noviherbaspirillum</taxon>
    </lineage>
</organism>
<dbReference type="InterPro" id="IPR001444">
    <property type="entry name" value="Flag_bb_rod_N"/>
</dbReference>
<dbReference type="Pfam" id="PF06429">
    <property type="entry name" value="Flg_bbr_C"/>
    <property type="match status" value="1"/>
</dbReference>
<feature type="domain" description="Flagellar basal-body/hook protein C-terminal" evidence="7">
    <location>
        <begin position="404"/>
        <end position="449"/>
    </location>
</feature>
<dbReference type="RefSeq" id="WP_220809084.1">
    <property type="nucleotide sequence ID" value="NZ_BPMK01000011.1"/>
</dbReference>
<keyword evidence="10" id="KW-0969">Cilium</keyword>
<proteinExistence type="inferred from homology"/>
<dbReference type="InterPro" id="IPR053967">
    <property type="entry name" value="LlgE_F_G-like_D1"/>
</dbReference>
<keyword evidence="10" id="KW-0012">Acyltransferase</keyword>
<keyword evidence="10" id="KW-0966">Cell projection</keyword>
<evidence type="ECO:0000256" key="2">
    <source>
        <dbReference type="ARBA" id="ARBA00009677"/>
    </source>
</evidence>
<dbReference type="InterPro" id="IPR037925">
    <property type="entry name" value="FlgE/F/G-like"/>
</dbReference>
<evidence type="ECO:0000259" key="9">
    <source>
        <dbReference type="Pfam" id="PF22692"/>
    </source>
</evidence>
<sequence length="450" mass="46539">MSFQQGLSGLNAASKNLETIGNNVANANTVGFKSSQTQFADVYANSLTGVSGAQAGIGVKVAGIVQQFTQGNITASSNPLDVAINGGGFFRMSNNGAITFARNGQFQMDNQGYIVNNTGARLTGYAANAAGVLATGAPTEINIRTTNLPPRATTDVDLEVNLDSRRDVIAVAFDPTRPETYTNSSSVSVFDSLGNEHVLQLYYVKDNPAAEPGVMSTWQVYGSLDGVMLSQANASGVATAAPYDALGQLSFDGRGQIVRTPATATTPSLIGTGSILPGGINLTSVASAVTAATGRTVVNNAVTPFNFSFNMGSATQTGSAFGVSKLDQDGYTTGRLSGFNVGEDGVITGRYTNGKSATLGQVVLANFTNPNGLQPLGNNEWAESSMSGQALVGPPNSAGLGTLQSSAVEDSNVDLTAELVNMITAQRVYQANAQTIKTQDQVLQTLVNLR</sequence>
<dbReference type="InterPro" id="IPR020013">
    <property type="entry name" value="Flagellar_FlgE/F/G"/>
</dbReference>
<evidence type="ECO:0000259" key="6">
    <source>
        <dbReference type="Pfam" id="PF00460"/>
    </source>
</evidence>
<comment type="function">
    <text evidence="5">A flexible structure which links the flagellar filament to the drive apparatus in the basal body.</text>
</comment>
<comment type="caution">
    <text evidence="10">The sequence shown here is derived from an EMBL/GenBank/DDBJ whole genome shotgun (WGS) entry which is preliminary data.</text>
</comment>
<dbReference type="Pfam" id="PF22692">
    <property type="entry name" value="LlgE_F_G_D1"/>
    <property type="match status" value="1"/>
</dbReference>
<keyword evidence="4 5" id="KW-0975">Bacterial flagellum</keyword>
<evidence type="ECO:0000256" key="4">
    <source>
        <dbReference type="ARBA" id="ARBA00023143"/>
    </source>
</evidence>
<accession>A0ABQ4Q620</accession>
<feature type="domain" description="Flagellar hook protein FlgE/F/G-like D1" evidence="9">
    <location>
        <begin position="83"/>
        <end position="143"/>
    </location>
</feature>
<dbReference type="SUPFAM" id="SSF117143">
    <property type="entry name" value="Flagellar hook protein flgE"/>
    <property type="match status" value="1"/>
</dbReference>
<comment type="similarity">
    <text evidence="2 5">Belongs to the flagella basal body rod proteins family.</text>
</comment>
<dbReference type="PANTHER" id="PTHR30435">
    <property type="entry name" value="FLAGELLAR PROTEIN"/>
    <property type="match status" value="1"/>
</dbReference>
<dbReference type="NCBIfam" id="NF004238">
    <property type="entry name" value="PRK05682.1-1"/>
    <property type="match status" value="1"/>
</dbReference>
<dbReference type="PROSITE" id="PS00588">
    <property type="entry name" value="FLAGELLA_BB_ROD"/>
    <property type="match status" value="1"/>
</dbReference>
<evidence type="ECO:0000256" key="1">
    <source>
        <dbReference type="ARBA" id="ARBA00004117"/>
    </source>
</evidence>
<dbReference type="Proteomes" id="UP000887222">
    <property type="component" value="Unassembled WGS sequence"/>
</dbReference>
<dbReference type="Gene3D" id="2.60.98.20">
    <property type="entry name" value="Flagellar hook protein FlgE"/>
    <property type="match status" value="1"/>
</dbReference>
<reference evidence="10 11" key="1">
    <citation type="journal article" date="2022" name="Int. J. Syst. Evol. Microbiol.">
        <title>Noviherbaspirillum aridicola sp. nov., isolated from an arid soil in Pakistan.</title>
        <authorList>
            <person name="Khan I.U."/>
            <person name="Saqib M."/>
            <person name="Amin A."/>
            <person name="Hussain F."/>
            <person name="Li L."/>
            <person name="Liu Y.H."/>
            <person name="Fang B.Z."/>
            <person name="Ahmed I."/>
            <person name="Li W.J."/>
        </authorList>
    </citation>
    <scope>NUCLEOTIDE SEQUENCE [LARGE SCALE GENOMIC DNA]</scope>
    <source>
        <strain evidence="10 11">NCCP-691</strain>
    </source>
</reference>
<dbReference type="InterPro" id="IPR010930">
    <property type="entry name" value="Flg_bb/hook_C_dom"/>
</dbReference>
<name>A0ABQ4Q620_9BURK</name>
<dbReference type="EMBL" id="BPMK01000011">
    <property type="protein sequence ID" value="GIZ52666.1"/>
    <property type="molecule type" value="Genomic_DNA"/>
</dbReference>